<feature type="region of interest" description="Disordered" evidence="1">
    <location>
        <begin position="69"/>
        <end position="98"/>
    </location>
</feature>
<dbReference type="NCBIfam" id="NF033768">
    <property type="entry name" value="myxo_SS_tail"/>
    <property type="match status" value="1"/>
</dbReference>
<proteinExistence type="predicted"/>
<accession>A0A4Y6PNS7</accession>
<evidence type="ECO:0000313" key="3">
    <source>
        <dbReference type="Proteomes" id="UP000315995"/>
    </source>
</evidence>
<evidence type="ECO:0000256" key="1">
    <source>
        <dbReference type="SAM" id="MobiDB-lite"/>
    </source>
</evidence>
<reference evidence="2 3" key="1">
    <citation type="submission" date="2019-06" db="EMBL/GenBank/DDBJ databases">
        <title>Persicimonas caeni gen. nov., sp. nov., a predatory bacterium isolated from solar saltern.</title>
        <authorList>
            <person name="Wang S."/>
        </authorList>
    </citation>
    <scope>NUCLEOTIDE SEQUENCE [LARGE SCALE GENOMIC DNA]</scope>
    <source>
        <strain evidence="2 3">YN101</strain>
    </source>
</reference>
<keyword evidence="3" id="KW-1185">Reference proteome</keyword>
<protein>
    <submittedName>
        <fullName evidence="2">AgmX/PglI C-terminal domain-containing protein</fullName>
    </submittedName>
</protein>
<accession>A0A5B8XZD3</accession>
<dbReference type="InterPro" id="IPR049806">
    <property type="entry name" value="MasK-like_C"/>
</dbReference>
<dbReference type="EMBL" id="CP041186">
    <property type="protein sequence ID" value="QDG49971.1"/>
    <property type="molecule type" value="Genomic_DNA"/>
</dbReference>
<name>A0A4Y6PNS7_PERCE</name>
<dbReference type="AlphaFoldDB" id="A0A4Y6PNS7"/>
<sequence length="225" mass="25015">MVCHLQDSPLGLPRAERRWHCRGQLPVQLQQAVTISFDSNSEARVRTLGAGARFLVLLILAIAAGCASTPDERADDTTRRIPPAVSDSSHNPEGTDPVAVRPRVSVDVQGEQDSGLQTTGAAKLLQRETRRCYRLALQVNRALEGTVVYEAIVTSNGRVAGVEQVSTSASSTRLERCVERILHKLRFDLPRSKTAMIRRLYVRLDLRREIFDPQAPPIEEENLKK</sequence>
<feature type="compositionally biased region" description="Basic and acidic residues" evidence="1">
    <location>
        <begin position="70"/>
        <end position="79"/>
    </location>
</feature>
<evidence type="ECO:0000313" key="2">
    <source>
        <dbReference type="EMBL" id="QDG49971.1"/>
    </source>
</evidence>
<gene>
    <name evidence="2" type="ORF">FIV42_04215</name>
</gene>
<dbReference type="Proteomes" id="UP000315995">
    <property type="component" value="Chromosome"/>
</dbReference>
<organism evidence="2 3">
    <name type="scientific">Persicimonas caeni</name>
    <dbReference type="NCBI Taxonomy" id="2292766"/>
    <lineage>
        <taxon>Bacteria</taxon>
        <taxon>Deltaproteobacteria</taxon>
        <taxon>Bradymonadales</taxon>
        <taxon>Bradymonadaceae</taxon>
        <taxon>Persicimonas</taxon>
    </lineage>
</organism>